<evidence type="ECO:0000256" key="1">
    <source>
        <dbReference type="SAM" id="Phobius"/>
    </source>
</evidence>
<name>A0A9E3LRD9_9NOST</name>
<dbReference type="EMBL" id="JAHHHW010000011">
    <property type="protein sequence ID" value="MBW4430394.1"/>
    <property type="molecule type" value="Genomic_DNA"/>
</dbReference>
<organism evidence="2 3">
    <name type="scientific">Pelatocladus maniniholoensis HA4357-MV3</name>
    <dbReference type="NCBI Taxonomy" id="1117104"/>
    <lineage>
        <taxon>Bacteria</taxon>
        <taxon>Bacillati</taxon>
        <taxon>Cyanobacteriota</taxon>
        <taxon>Cyanophyceae</taxon>
        <taxon>Nostocales</taxon>
        <taxon>Nostocaceae</taxon>
        <taxon>Pelatocladus</taxon>
    </lineage>
</organism>
<evidence type="ECO:0000313" key="3">
    <source>
        <dbReference type="Proteomes" id="UP000813215"/>
    </source>
</evidence>
<dbReference type="Proteomes" id="UP000813215">
    <property type="component" value="Unassembled WGS sequence"/>
</dbReference>
<keyword evidence="1" id="KW-0472">Membrane</keyword>
<evidence type="ECO:0000313" key="2">
    <source>
        <dbReference type="EMBL" id="MBW4430394.1"/>
    </source>
</evidence>
<dbReference type="AlphaFoldDB" id="A0A9E3LRD9"/>
<reference evidence="2" key="2">
    <citation type="journal article" date="2022" name="Microbiol. Resour. Announc.">
        <title>Metagenome Sequencing to Explore Phylogenomics of Terrestrial Cyanobacteria.</title>
        <authorList>
            <person name="Ward R.D."/>
            <person name="Stajich J.E."/>
            <person name="Johansen J.R."/>
            <person name="Huntemann M."/>
            <person name="Clum A."/>
            <person name="Foster B."/>
            <person name="Foster B."/>
            <person name="Roux S."/>
            <person name="Palaniappan K."/>
            <person name="Varghese N."/>
            <person name="Mukherjee S."/>
            <person name="Reddy T.B.K."/>
            <person name="Daum C."/>
            <person name="Copeland A."/>
            <person name="Chen I.A."/>
            <person name="Ivanova N.N."/>
            <person name="Kyrpides N.C."/>
            <person name="Shapiro N."/>
            <person name="Eloe-Fadrosh E.A."/>
            <person name="Pietrasiak N."/>
        </authorList>
    </citation>
    <scope>NUCLEOTIDE SEQUENCE</scope>
    <source>
        <strain evidence="2">HA4357-MV3</strain>
    </source>
</reference>
<keyword evidence="1" id="KW-0812">Transmembrane</keyword>
<sequence length="56" mass="6282">MLIDLSYPNRGDALGLMQQIGVIPIPGLMLFSQMIKSLLARLFQKLASGFDNPKYR</sequence>
<protein>
    <submittedName>
        <fullName evidence="2">Uncharacterized protein</fullName>
    </submittedName>
</protein>
<reference evidence="2" key="1">
    <citation type="submission" date="2021-05" db="EMBL/GenBank/DDBJ databases">
        <authorList>
            <person name="Pietrasiak N."/>
            <person name="Ward R."/>
            <person name="Stajich J.E."/>
            <person name="Kurbessoian T."/>
        </authorList>
    </citation>
    <scope>NUCLEOTIDE SEQUENCE</scope>
    <source>
        <strain evidence="2">HA4357-MV3</strain>
    </source>
</reference>
<proteinExistence type="predicted"/>
<keyword evidence="1" id="KW-1133">Transmembrane helix</keyword>
<accession>A0A9E3LRD9</accession>
<comment type="caution">
    <text evidence="2">The sequence shown here is derived from an EMBL/GenBank/DDBJ whole genome shotgun (WGS) entry which is preliminary data.</text>
</comment>
<feature type="transmembrane region" description="Helical" evidence="1">
    <location>
        <begin position="20"/>
        <end position="39"/>
    </location>
</feature>
<gene>
    <name evidence="2" type="ORF">KME28_01125</name>
</gene>